<feature type="signal peptide" evidence="1">
    <location>
        <begin position="1"/>
        <end position="21"/>
    </location>
</feature>
<feature type="chain" id="PRO_5045618163" evidence="1">
    <location>
        <begin position="22"/>
        <end position="135"/>
    </location>
</feature>
<name>A0ABX1PU02_9RHOO</name>
<gene>
    <name evidence="2" type="ORF">GPA22_02595</name>
</gene>
<evidence type="ECO:0000313" key="3">
    <source>
        <dbReference type="Proteomes" id="UP000623795"/>
    </source>
</evidence>
<comment type="caution">
    <text evidence="2">The sequence shown here is derived from an EMBL/GenBank/DDBJ whole genome shotgun (WGS) entry which is preliminary data.</text>
</comment>
<dbReference type="EMBL" id="WTVN01000002">
    <property type="protein sequence ID" value="NMG42623.1"/>
    <property type="molecule type" value="Genomic_DNA"/>
</dbReference>
<evidence type="ECO:0000256" key="1">
    <source>
        <dbReference type="SAM" id="SignalP"/>
    </source>
</evidence>
<evidence type="ECO:0000313" key="2">
    <source>
        <dbReference type="EMBL" id="NMG42623.1"/>
    </source>
</evidence>
<accession>A0ABX1PU02</accession>
<sequence>MKRLIRAIVVLFAATSLAAAAASDIDTVWACRYNGSMSIFCSLIAAPAPTTVADPSPAPSSATDIFPTRGPLPPLVGTIAAEPGLLLGQLVRIPLHSPPEYLDDAALLADAVMCGGRLNCLVNFDDGLTPPPVVP</sequence>
<reference evidence="2 3" key="1">
    <citation type="submission" date="2019-12" db="EMBL/GenBank/DDBJ databases">
        <title>Comparative genomics gives insights into the taxonomy of the Azoarcus-Aromatoleum group and reveals separate origins of nif in the plant-associated Azoarcus and non-plant-associated Aromatoleum sub-groups.</title>
        <authorList>
            <person name="Lafos M."/>
            <person name="Maluk M."/>
            <person name="Batista M."/>
            <person name="Junghare M."/>
            <person name="Carmona M."/>
            <person name="Faoro H."/>
            <person name="Cruz L.M."/>
            <person name="Battistoni F."/>
            <person name="De Souza E."/>
            <person name="Pedrosa F."/>
            <person name="Chen W.-M."/>
            <person name="Poole P.S."/>
            <person name="Dixon R.A."/>
            <person name="James E.K."/>
        </authorList>
    </citation>
    <scope>NUCLEOTIDE SEQUENCE [LARGE SCALE GENOMIC DNA]</scope>
    <source>
        <strain evidence="2 3">Td21</strain>
    </source>
</reference>
<keyword evidence="1" id="KW-0732">Signal</keyword>
<protein>
    <submittedName>
        <fullName evidence="2">Uncharacterized protein</fullName>
    </submittedName>
</protein>
<keyword evidence="3" id="KW-1185">Reference proteome</keyword>
<dbReference type="RefSeq" id="WP_169254536.1">
    <property type="nucleotide sequence ID" value="NZ_WTVN01000002.1"/>
</dbReference>
<organism evidence="2 3">
    <name type="scientific">Aromatoleum toluvorans</name>
    <dbReference type="NCBI Taxonomy" id="92002"/>
    <lineage>
        <taxon>Bacteria</taxon>
        <taxon>Pseudomonadati</taxon>
        <taxon>Pseudomonadota</taxon>
        <taxon>Betaproteobacteria</taxon>
        <taxon>Rhodocyclales</taxon>
        <taxon>Rhodocyclaceae</taxon>
        <taxon>Aromatoleum</taxon>
    </lineage>
</organism>
<dbReference type="Proteomes" id="UP000623795">
    <property type="component" value="Unassembled WGS sequence"/>
</dbReference>
<proteinExistence type="predicted"/>